<sequence>MAGASALWGSAHVLQTVADAVTAANARTTNTNRSLSHQAAWDVRVVCRVWREDTLLRTKLHRRQPWPVPCTSSLVSQPRVVDFIARQSGVYVVVWPVFVQSRRAFPATSAAHPAESIVNHFAAHEFGAFLGARHLVAIYDGCYVALGVPSAGYGYGCSS</sequence>
<name>A0A4Z0A1M2_9AGAM</name>
<keyword evidence="2" id="KW-1185">Reference proteome</keyword>
<protein>
    <submittedName>
        <fullName evidence="1">Uncharacterized protein</fullName>
    </submittedName>
</protein>
<evidence type="ECO:0000313" key="2">
    <source>
        <dbReference type="Proteomes" id="UP000298061"/>
    </source>
</evidence>
<gene>
    <name evidence="1" type="ORF">EWM64_g3657</name>
</gene>
<dbReference type="AlphaFoldDB" id="A0A4Z0A1M2"/>
<reference evidence="1 2" key="1">
    <citation type="submission" date="2019-02" db="EMBL/GenBank/DDBJ databases">
        <title>Genome sequencing of the rare red list fungi Hericium alpestre (H. flagellum).</title>
        <authorList>
            <person name="Buettner E."/>
            <person name="Kellner H."/>
        </authorList>
    </citation>
    <scope>NUCLEOTIDE SEQUENCE [LARGE SCALE GENOMIC DNA]</scope>
    <source>
        <strain evidence="1 2">DSM 108284</strain>
    </source>
</reference>
<evidence type="ECO:0000313" key="1">
    <source>
        <dbReference type="EMBL" id="TFY80354.1"/>
    </source>
</evidence>
<accession>A0A4Z0A1M2</accession>
<comment type="caution">
    <text evidence="1">The sequence shown here is derived from an EMBL/GenBank/DDBJ whole genome shotgun (WGS) entry which is preliminary data.</text>
</comment>
<organism evidence="1 2">
    <name type="scientific">Hericium alpestre</name>
    <dbReference type="NCBI Taxonomy" id="135208"/>
    <lineage>
        <taxon>Eukaryota</taxon>
        <taxon>Fungi</taxon>
        <taxon>Dikarya</taxon>
        <taxon>Basidiomycota</taxon>
        <taxon>Agaricomycotina</taxon>
        <taxon>Agaricomycetes</taxon>
        <taxon>Russulales</taxon>
        <taxon>Hericiaceae</taxon>
        <taxon>Hericium</taxon>
    </lineage>
</organism>
<dbReference type="Proteomes" id="UP000298061">
    <property type="component" value="Unassembled WGS sequence"/>
</dbReference>
<proteinExistence type="predicted"/>
<dbReference type="EMBL" id="SFCI01000352">
    <property type="protein sequence ID" value="TFY80354.1"/>
    <property type="molecule type" value="Genomic_DNA"/>
</dbReference>